<protein>
    <submittedName>
        <fullName evidence="3">WXG superfamily protein probably secreted by type VII secretion system</fullName>
    </submittedName>
</protein>
<gene>
    <name evidence="3" type="ORF">EV207_1834</name>
</gene>
<comment type="caution">
    <text evidence="3">The sequence shown here is derived from an EMBL/GenBank/DDBJ whole genome shotgun (WGS) entry which is preliminary data.</text>
</comment>
<dbReference type="Proteomes" id="UP000295416">
    <property type="component" value="Unassembled WGS sequence"/>
</dbReference>
<dbReference type="PANTHER" id="PTHR34976:SF2">
    <property type="entry name" value="TYPE VII SECRETION SYSTEM PROTEIN ESSD"/>
    <property type="match status" value="1"/>
</dbReference>
<proteinExistence type="inferred from homology"/>
<dbReference type="PANTHER" id="PTHR34976">
    <property type="entry name" value="RIBONUCLEASE YQCG-RELATED"/>
    <property type="match status" value="1"/>
</dbReference>
<dbReference type="InterPro" id="IPR006829">
    <property type="entry name" value="LXG_dom"/>
</dbReference>
<organism evidence="3 4">
    <name type="scientific">Scopulibacillus darangshiensis</name>
    <dbReference type="NCBI Taxonomy" id="442528"/>
    <lineage>
        <taxon>Bacteria</taxon>
        <taxon>Bacillati</taxon>
        <taxon>Bacillota</taxon>
        <taxon>Bacilli</taxon>
        <taxon>Bacillales</taxon>
        <taxon>Sporolactobacillaceae</taxon>
        <taxon>Scopulibacillus</taxon>
    </lineage>
</organism>
<accession>A0A4R2N7Q3</accession>
<evidence type="ECO:0000313" key="4">
    <source>
        <dbReference type="Proteomes" id="UP000295416"/>
    </source>
</evidence>
<dbReference type="PROSITE" id="PS51756">
    <property type="entry name" value="LXG"/>
    <property type="match status" value="1"/>
</dbReference>
<dbReference type="RefSeq" id="WP_207902993.1">
    <property type="nucleotide sequence ID" value="NZ_SLXK01000083.1"/>
</dbReference>
<dbReference type="InterPro" id="IPR051768">
    <property type="entry name" value="Bact_secretion_toxin"/>
</dbReference>
<reference evidence="3 4" key="1">
    <citation type="submission" date="2019-03" db="EMBL/GenBank/DDBJ databases">
        <title>Genomic Encyclopedia of Type Strains, Phase IV (KMG-IV): sequencing the most valuable type-strain genomes for metagenomic binning, comparative biology and taxonomic classification.</title>
        <authorList>
            <person name="Goeker M."/>
        </authorList>
    </citation>
    <scope>NUCLEOTIDE SEQUENCE [LARGE SCALE GENOMIC DNA]</scope>
    <source>
        <strain evidence="3 4">DSM 19377</strain>
    </source>
</reference>
<evidence type="ECO:0000259" key="2">
    <source>
        <dbReference type="PROSITE" id="PS51756"/>
    </source>
</evidence>
<comment type="similarity">
    <text evidence="1">In the N-terminal section; belongs to the LXG family.</text>
</comment>
<sequence length="198" mass="21687">MIPASRGSGGSSAHKVYDAKALAEAMKERHGHYETLQDQLESLRDAMAGMTKLDDVLKGKGADSIKGFYQAQVDVANAWLDFVKVQLAFLKGVSAAAEDNDLGGNTIVDLDFLIEDLYRSDTRAKDIVAGQQEDLQKIFNGIKDILTLEVFDSGDFEDKIGEAEKERNDTIEKVATLDSDLTEEYKASESTQLYVGAL</sequence>
<evidence type="ECO:0000256" key="1">
    <source>
        <dbReference type="ARBA" id="ARBA00034117"/>
    </source>
</evidence>
<feature type="domain" description="LXG" evidence="2">
    <location>
        <begin position="13"/>
        <end position="198"/>
    </location>
</feature>
<evidence type="ECO:0000313" key="3">
    <source>
        <dbReference type="EMBL" id="TCP16949.1"/>
    </source>
</evidence>
<keyword evidence="4" id="KW-1185">Reference proteome</keyword>
<dbReference type="EMBL" id="SLXK01000083">
    <property type="protein sequence ID" value="TCP16949.1"/>
    <property type="molecule type" value="Genomic_DNA"/>
</dbReference>
<dbReference type="AlphaFoldDB" id="A0A4R2N7Q3"/>
<name>A0A4R2N7Q3_9BACL</name>
<dbReference type="Pfam" id="PF04740">
    <property type="entry name" value="LXG"/>
    <property type="match status" value="1"/>
</dbReference>
<feature type="non-terminal residue" evidence="3">
    <location>
        <position position="198"/>
    </location>
</feature>